<comment type="cofactor">
    <cofactor evidence="2">
        <name>Mg(2+)</name>
        <dbReference type="ChEBI" id="CHEBI:18420"/>
    </cofactor>
</comment>
<dbReference type="GO" id="GO:0009753">
    <property type="term" value="P:response to jasmonic acid"/>
    <property type="evidence" value="ECO:0007669"/>
    <property type="project" value="UniProtKB-ARBA"/>
</dbReference>
<evidence type="ECO:0000256" key="3">
    <source>
        <dbReference type="ARBA" id="ARBA00004240"/>
    </source>
</evidence>
<evidence type="ECO:0000313" key="14">
    <source>
        <dbReference type="EMBL" id="PWA76081.1"/>
    </source>
</evidence>
<dbReference type="PANTHER" id="PTHR11626">
    <property type="entry name" value="FARNESYL-DIPHOSPHATE FARNESYLTRANSFERASE"/>
    <property type="match status" value="1"/>
</dbReference>
<dbReference type="Proteomes" id="UP000245207">
    <property type="component" value="Unassembled WGS sequence"/>
</dbReference>
<sequence length="973" mass="111970">MESLKSVLTHPSDFYLLLKLKIAAKQAEKNIPTEPNLRFCYAMLHKVSKSFSFVIQHLGNELRDAIAAKQAEKHIPTEPNLRFCYAMLHKVSKSFSFVIQHLGNELRHAVCIFYLVLRALDTIEDDTSIDIETKIPILIEFHRLIYNPDWHFECGTKQSKVLMDQFYNVSKAFLELNKSYQKVIEDTAMKMGVGMAKFIRNETVVEFMWTFQVDTINDYDEYCHYVAGLVGIGLSKLFHASGKEISLPDPISNSMGLFLQKANIIRDFHEDINEVPKPLIFWPRKIWSKYVNKVEDLRHKANSEKALECLNDMVTNALLHIEDCLKYMSDLRDPAIFRFCAIPQIMAIGTLALCYNNIKVFRGVVKMRRGLMAKVIDQTKTMADVYGAFYDFSFLLEFKIDSKDPNAKTTFSRIKAVQKICRDSGTIDKRESYIAINEPSNGPALVCIFYLVLRALDTIGMSFTSMHIHSEDDTSIDIETKIPILIEYHRLIYNPDWHFECGTKQSKVLMDQFYNVSKAFLELNKSYQKVIEDTAMKMGVGMAKFIRNEVETINDYDEYCHYAAGLVGLGLSKLFHVSGKEISLPDPISNSMGLFLQKANIIRDFHEDINEVPKPLIFWPREIWSKYVNKVEDLRHKANSEKALECLNDMVTNALIHIEDCLKYMSDLRDPAIFRFCAIPQIMAIGTLALCYNNIKVFRGVVKMRRGWNTLVPRKVNVFIWRALNGRIPVRNELDKKGIDMDSVLCPCCENALESVDHSLVLCEKATYIWERIFDWWGIVLVDAFTIKDILHHSGGSSLGKEAEVLWHAVLLVAVYFIWKSRNMKVFKGKMENGSKLFKDIQLKAFEWISRRSKRWNLQWEIWLERPFNCPQIGADGLMAKVIDRTKTMADVYGAFYDFSFLLESKIDSKDPNAKTTFSRIKAVQKICRDSGTIDKRESYIAIEEPSNGPALVALLIVILAILYAYLRADRAT</sequence>
<dbReference type="PANTHER" id="PTHR11626:SF7">
    <property type="entry name" value="SQUALENE SYNTHASE"/>
    <property type="match status" value="1"/>
</dbReference>
<evidence type="ECO:0000313" key="15">
    <source>
        <dbReference type="Proteomes" id="UP000245207"/>
    </source>
</evidence>
<dbReference type="UniPathway" id="UPA00767">
    <property type="reaction ID" value="UER00751"/>
</dbReference>
<dbReference type="GO" id="GO:0008299">
    <property type="term" value="P:isoprenoid biosynthetic process"/>
    <property type="evidence" value="ECO:0007669"/>
    <property type="project" value="UniProtKB-KW"/>
</dbReference>
<accession>A0A2U1NRI3</accession>
<keyword evidence="8" id="KW-0256">Endoplasmic reticulum</keyword>
<evidence type="ECO:0000256" key="1">
    <source>
        <dbReference type="ARBA" id="ARBA00001936"/>
    </source>
</evidence>
<evidence type="ECO:0000256" key="5">
    <source>
        <dbReference type="ARBA" id="ARBA00006251"/>
    </source>
</evidence>
<evidence type="ECO:0000256" key="10">
    <source>
        <dbReference type="ARBA" id="ARBA00046165"/>
    </source>
</evidence>
<dbReference type="InterPro" id="IPR033904">
    <property type="entry name" value="Trans_IPPS_HH"/>
</dbReference>
<proteinExistence type="inferred from homology"/>
<keyword evidence="9" id="KW-0414">Isoprene biosynthesis</keyword>
<dbReference type="NCBIfam" id="TIGR01559">
    <property type="entry name" value="squal_synth"/>
    <property type="match status" value="2"/>
</dbReference>
<dbReference type="InterPro" id="IPR019845">
    <property type="entry name" value="Squalene/phytoene_synthase_CS"/>
</dbReference>
<dbReference type="FunFam" id="1.10.600.10:FF:000012">
    <property type="entry name" value="Squalene synthase 1"/>
    <property type="match status" value="1"/>
</dbReference>
<dbReference type="InterPro" id="IPR008949">
    <property type="entry name" value="Isoprenoid_synthase_dom_sf"/>
</dbReference>
<dbReference type="EC" id="2.5.1.21" evidence="6"/>
<keyword evidence="13" id="KW-0812">Transmembrane</keyword>
<evidence type="ECO:0000256" key="11">
    <source>
        <dbReference type="ARBA" id="ARBA00048854"/>
    </source>
</evidence>
<dbReference type="Gene3D" id="1.10.600.10">
    <property type="entry name" value="Farnesyl Diphosphate Synthase"/>
    <property type="match status" value="2"/>
</dbReference>
<comment type="similarity">
    <text evidence="5">Belongs to the phytoene/squalene synthase family.</text>
</comment>
<evidence type="ECO:0000256" key="9">
    <source>
        <dbReference type="ARBA" id="ARBA00023229"/>
    </source>
</evidence>
<dbReference type="GO" id="GO:0051996">
    <property type="term" value="F:squalene synthase [NAD(P)H] activity"/>
    <property type="evidence" value="ECO:0007669"/>
    <property type="project" value="UniProtKB-EC"/>
</dbReference>
<dbReference type="SFLD" id="SFLDG01018">
    <property type="entry name" value="Squalene/Phytoene_Synthase_Lik"/>
    <property type="match status" value="1"/>
</dbReference>
<dbReference type="SFLD" id="SFLDS00005">
    <property type="entry name" value="Isoprenoid_Synthase_Type_I"/>
    <property type="match status" value="1"/>
</dbReference>
<comment type="cofactor">
    <cofactor evidence="1">
        <name>Mn(2+)</name>
        <dbReference type="ChEBI" id="CHEBI:29035"/>
    </cofactor>
</comment>
<comment type="pathway">
    <text evidence="4">Terpene metabolism; lanosterol biosynthesis; lanosterol from farnesyl diphosphate: step 1/3.</text>
</comment>
<comment type="caution">
    <text evidence="14">The sequence shown here is derived from an EMBL/GenBank/DDBJ whole genome shotgun (WGS) entry which is preliminary data.</text>
</comment>
<evidence type="ECO:0000256" key="8">
    <source>
        <dbReference type="ARBA" id="ARBA00022824"/>
    </source>
</evidence>
<evidence type="ECO:0000256" key="2">
    <source>
        <dbReference type="ARBA" id="ARBA00001946"/>
    </source>
</evidence>
<feature type="transmembrane region" description="Helical" evidence="13">
    <location>
        <begin position="949"/>
        <end position="967"/>
    </location>
</feature>
<keyword evidence="13" id="KW-1133">Transmembrane helix</keyword>
<gene>
    <name evidence="14" type="ORF">CTI12_AA130160</name>
</gene>
<dbReference type="EMBL" id="PKPP01002316">
    <property type="protein sequence ID" value="PWA76081.1"/>
    <property type="molecule type" value="Genomic_DNA"/>
</dbReference>
<comment type="catalytic activity">
    <reaction evidence="11">
        <text>2 (2E,6E)-farnesyl diphosphate + NADH + H(+) = squalene + 2 diphosphate + NAD(+)</text>
        <dbReference type="Rhea" id="RHEA:32299"/>
        <dbReference type="ChEBI" id="CHEBI:15378"/>
        <dbReference type="ChEBI" id="CHEBI:15440"/>
        <dbReference type="ChEBI" id="CHEBI:33019"/>
        <dbReference type="ChEBI" id="CHEBI:57540"/>
        <dbReference type="ChEBI" id="CHEBI:57945"/>
        <dbReference type="ChEBI" id="CHEBI:175763"/>
        <dbReference type="EC" id="2.5.1.21"/>
    </reaction>
    <physiologicalReaction direction="left-to-right" evidence="11">
        <dbReference type="Rhea" id="RHEA:32300"/>
    </physiologicalReaction>
</comment>
<reference evidence="14 15" key="1">
    <citation type="journal article" date="2018" name="Mol. Plant">
        <title>The genome of Artemisia annua provides insight into the evolution of Asteraceae family and artemisinin biosynthesis.</title>
        <authorList>
            <person name="Shen Q."/>
            <person name="Zhang L."/>
            <person name="Liao Z."/>
            <person name="Wang S."/>
            <person name="Yan T."/>
            <person name="Shi P."/>
            <person name="Liu M."/>
            <person name="Fu X."/>
            <person name="Pan Q."/>
            <person name="Wang Y."/>
            <person name="Lv Z."/>
            <person name="Lu X."/>
            <person name="Zhang F."/>
            <person name="Jiang W."/>
            <person name="Ma Y."/>
            <person name="Chen M."/>
            <person name="Hao X."/>
            <person name="Li L."/>
            <person name="Tang Y."/>
            <person name="Lv G."/>
            <person name="Zhou Y."/>
            <person name="Sun X."/>
            <person name="Brodelius P.E."/>
            <person name="Rose J.K.C."/>
            <person name="Tang K."/>
        </authorList>
    </citation>
    <scope>NUCLEOTIDE SEQUENCE [LARGE SCALE GENOMIC DNA]</scope>
    <source>
        <strain evidence="15">cv. Huhao1</strain>
        <tissue evidence="14">Leaf</tissue>
    </source>
</reference>
<evidence type="ECO:0000256" key="4">
    <source>
        <dbReference type="ARBA" id="ARBA00005057"/>
    </source>
</evidence>
<dbReference type="SUPFAM" id="SSF48576">
    <property type="entry name" value="Terpenoid synthases"/>
    <property type="match status" value="2"/>
</dbReference>
<comment type="function">
    <text evidence="10">Component of the triterpene saponins (e.g. ginsenosides or panaxosides) and phytosterols biosynthetic pathways. Catalyzes the biosynthesis of squalene.</text>
</comment>
<dbReference type="InterPro" id="IPR006449">
    <property type="entry name" value="Squal_synth-like"/>
</dbReference>
<dbReference type="Pfam" id="PF00494">
    <property type="entry name" value="SQS_PSY"/>
    <property type="match status" value="2"/>
</dbReference>
<dbReference type="InterPro" id="IPR044844">
    <property type="entry name" value="Trans_IPPS_euk-type"/>
</dbReference>
<dbReference type="OrthoDB" id="1423330at2759"/>
<dbReference type="GO" id="GO:0005789">
    <property type="term" value="C:endoplasmic reticulum membrane"/>
    <property type="evidence" value="ECO:0007669"/>
    <property type="project" value="TreeGrafter"/>
</dbReference>
<organism evidence="14 15">
    <name type="scientific">Artemisia annua</name>
    <name type="common">Sweet wormwood</name>
    <dbReference type="NCBI Taxonomy" id="35608"/>
    <lineage>
        <taxon>Eukaryota</taxon>
        <taxon>Viridiplantae</taxon>
        <taxon>Streptophyta</taxon>
        <taxon>Embryophyta</taxon>
        <taxon>Tracheophyta</taxon>
        <taxon>Spermatophyta</taxon>
        <taxon>Magnoliopsida</taxon>
        <taxon>eudicotyledons</taxon>
        <taxon>Gunneridae</taxon>
        <taxon>Pentapetalae</taxon>
        <taxon>asterids</taxon>
        <taxon>campanulids</taxon>
        <taxon>Asterales</taxon>
        <taxon>Asteraceae</taxon>
        <taxon>Asteroideae</taxon>
        <taxon>Anthemideae</taxon>
        <taxon>Artemisiinae</taxon>
        <taxon>Artemisia</taxon>
    </lineage>
</organism>
<evidence type="ECO:0000256" key="12">
    <source>
        <dbReference type="ARBA" id="ARBA00049223"/>
    </source>
</evidence>
<protein>
    <recommendedName>
        <fullName evidence="6">squalene synthase</fullName>
        <ecNumber evidence="6">2.5.1.21</ecNumber>
    </recommendedName>
</protein>
<dbReference type="PROSITE" id="PS01044">
    <property type="entry name" value="SQUALEN_PHYTOEN_SYN_1"/>
    <property type="match status" value="1"/>
</dbReference>
<dbReference type="FunFam" id="1.10.600.10:FF:000023">
    <property type="entry name" value="Squalene synthase"/>
    <property type="match status" value="1"/>
</dbReference>
<dbReference type="GO" id="GO:0045338">
    <property type="term" value="P:farnesyl diphosphate metabolic process"/>
    <property type="evidence" value="ECO:0007669"/>
    <property type="project" value="InterPro"/>
</dbReference>
<comment type="subcellular location">
    <subcellularLocation>
        <location evidence="3">Endoplasmic reticulum</location>
    </subcellularLocation>
</comment>
<keyword evidence="13" id="KW-0472">Membrane</keyword>
<comment type="catalytic activity">
    <reaction evidence="12">
        <text>2 (2E,6E)-farnesyl diphosphate + NADPH + H(+) = squalene + 2 diphosphate + NADP(+)</text>
        <dbReference type="Rhea" id="RHEA:32295"/>
        <dbReference type="ChEBI" id="CHEBI:15378"/>
        <dbReference type="ChEBI" id="CHEBI:15440"/>
        <dbReference type="ChEBI" id="CHEBI:33019"/>
        <dbReference type="ChEBI" id="CHEBI:57783"/>
        <dbReference type="ChEBI" id="CHEBI:58349"/>
        <dbReference type="ChEBI" id="CHEBI:175763"/>
        <dbReference type="EC" id="2.5.1.21"/>
    </reaction>
    <physiologicalReaction direction="left-to-right" evidence="12">
        <dbReference type="Rhea" id="RHEA:32296"/>
    </physiologicalReaction>
</comment>
<keyword evidence="15" id="KW-1185">Reference proteome</keyword>
<dbReference type="STRING" id="35608.A0A2U1NRI3"/>
<evidence type="ECO:0000256" key="13">
    <source>
        <dbReference type="SAM" id="Phobius"/>
    </source>
</evidence>
<dbReference type="CDD" id="cd00683">
    <property type="entry name" value="Trans_IPPS_HH"/>
    <property type="match status" value="2"/>
</dbReference>
<dbReference type="InterPro" id="IPR002060">
    <property type="entry name" value="Squ/phyt_synthse"/>
</dbReference>
<name>A0A2U1NRI3_ARTAN</name>
<evidence type="ECO:0000256" key="7">
    <source>
        <dbReference type="ARBA" id="ARBA00022679"/>
    </source>
</evidence>
<keyword evidence="7" id="KW-0808">Transferase</keyword>
<dbReference type="AlphaFoldDB" id="A0A2U1NRI3"/>
<evidence type="ECO:0000256" key="6">
    <source>
        <dbReference type="ARBA" id="ARBA00012373"/>
    </source>
</evidence>